<keyword evidence="2" id="KW-0732">Signal</keyword>
<sequence length="236" mass="26474" precursor="true">MMKRLVLLIAASFSLTMAFGTVTGYGDDAATLPIAQNSKASDKNTIIAAYVDALEEIDLMRNRFKAEPDVVDCLKKADHQLSDHLTQTENGLLSAEQSAYQYVADYIFLIHEVRLLTIFNDDKDGWADKLKSEEDILQTNLHDFQALNDPFTLQDLIHMADYQLINDALTEEEVVKASSISLSANEERSLIDMTGTWFAVIGTVTVLVVLTLIELHTSVMSTVFRRTKRRLLSKVK</sequence>
<dbReference type="Proteomes" id="UP000032289">
    <property type="component" value="Unassembled WGS sequence"/>
</dbReference>
<proteinExistence type="predicted"/>
<feature type="transmembrane region" description="Helical" evidence="1">
    <location>
        <begin position="197"/>
        <end position="224"/>
    </location>
</feature>
<dbReference type="RefSeq" id="WP_043941644.1">
    <property type="nucleotide sequence ID" value="NZ_JWHT01000042.1"/>
</dbReference>
<keyword evidence="1" id="KW-0812">Transmembrane</keyword>
<comment type="caution">
    <text evidence="3">The sequence shown here is derived from an EMBL/GenBank/DDBJ whole genome shotgun (WGS) entry which is preliminary data.</text>
</comment>
<evidence type="ECO:0000313" key="4">
    <source>
        <dbReference type="Proteomes" id="UP000032289"/>
    </source>
</evidence>
<dbReference type="EMBL" id="JWHT01000042">
    <property type="protein sequence ID" value="KIU22217.1"/>
    <property type="molecule type" value="Genomic_DNA"/>
</dbReference>
<accession>A0A0D1LUH2</accession>
<evidence type="ECO:0000256" key="1">
    <source>
        <dbReference type="SAM" id="Phobius"/>
    </source>
</evidence>
<dbReference type="PATRIC" id="fig|137591.24.peg.1778"/>
<organism evidence="3 4">
    <name type="scientific">Weissella cibaria</name>
    <dbReference type="NCBI Taxonomy" id="137591"/>
    <lineage>
        <taxon>Bacteria</taxon>
        <taxon>Bacillati</taxon>
        <taxon>Bacillota</taxon>
        <taxon>Bacilli</taxon>
        <taxon>Lactobacillales</taxon>
        <taxon>Lactobacillaceae</taxon>
        <taxon>Weissella</taxon>
    </lineage>
</organism>
<reference evidence="3 4" key="1">
    <citation type="journal article" date="2015" name="Microbiology (Mosc.)">
        <title>Genomics of the Weissella cibaria species with an examination of its metabolic traits.</title>
        <authorList>
            <person name="Lynch K.M."/>
            <person name="Lucid A."/>
            <person name="Arendt E.K."/>
            <person name="Sleator R.D."/>
            <person name="Lucey B."/>
            <person name="Coffey A."/>
        </authorList>
    </citation>
    <scope>NUCLEOTIDE SEQUENCE [LARGE SCALE GENOMIC DNA]</scope>
    <source>
        <strain evidence="3 4">AB3b</strain>
    </source>
</reference>
<evidence type="ECO:0000313" key="3">
    <source>
        <dbReference type="EMBL" id="KIU22217.1"/>
    </source>
</evidence>
<keyword evidence="1" id="KW-0472">Membrane</keyword>
<gene>
    <name evidence="3" type="ORF">ab3b_01831</name>
</gene>
<evidence type="ECO:0000256" key="2">
    <source>
        <dbReference type="SAM" id="SignalP"/>
    </source>
</evidence>
<feature type="signal peptide" evidence="2">
    <location>
        <begin position="1"/>
        <end position="18"/>
    </location>
</feature>
<dbReference type="AlphaFoldDB" id="A0A0D1LUH2"/>
<name>A0A0D1LUH2_9LACO</name>
<feature type="chain" id="PRO_5039449015" evidence="2">
    <location>
        <begin position="19"/>
        <end position="236"/>
    </location>
</feature>
<keyword evidence="1" id="KW-1133">Transmembrane helix</keyword>
<protein>
    <submittedName>
        <fullName evidence="3">Uncharacterized protein</fullName>
    </submittedName>
</protein>